<evidence type="ECO:0000256" key="1">
    <source>
        <dbReference type="ARBA" id="ARBA00004138"/>
    </source>
</evidence>
<reference evidence="9" key="1">
    <citation type="journal article" date="2023" name="Insect Mol. Biol.">
        <title>Genome sequencing provides insights into the evolution of gene families encoding plant cell wall-degrading enzymes in longhorned beetles.</title>
        <authorList>
            <person name="Shin N.R."/>
            <person name="Okamura Y."/>
            <person name="Kirsch R."/>
            <person name="Pauchet Y."/>
        </authorList>
    </citation>
    <scope>NUCLEOTIDE SEQUENCE</scope>
    <source>
        <strain evidence="9">AMC_N1</strain>
    </source>
</reference>
<protein>
    <recommendedName>
        <fullName evidence="11">Cilia- and flagella-associated protein 43</fullName>
    </recommendedName>
</protein>
<evidence type="ECO:0000256" key="7">
    <source>
        <dbReference type="ARBA" id="ARBA00023212"/>
    </source>
</evidence>
<comment type="caution">
    <text evidence="9">The sequence shown here is derived from an EMBL/GenBank/DDBJ whole genome shotgun (WGS) entry which is preliminary data.</text>
</comment>
<sequence>MKASDNLTEWMKIGHLDKLSFIVNDVICYAAGCFINFININTGEELKHIASAQSVNGDGVSVIRGHRGVYTFAYAENAHNAELYVKNYPSFDTVVKFKDFDMRKSTCDLIFPSFQTRYRCSWGKLIYMTQMVRNTNHIYLWDVFTCCRRAIIAKHQITLPDENNIQPFSDMLWTTEGGMFIVDIKGCVYSLNEEMVLFLIIEVDLNGEVRPSICWYKGGLAVAGPNKEIRHYKKSGEWVCDWTIELDVIIRNMYCNKADYLIGVTNHEEIVKISNVEEMTYLKHHDTNFNDFCLIYPTGEHIVALRVHKFLAVYEVATGKVVNTMNLKSKALTIAENPEFPYIVVGYENGTLELISVYKPEKLTVMASFSLTSNPISTVQFFEHGRVIVTGFLDIGEFFLIEGLPGTQMKVITNINVNRQIVDYMLVASKHCYRLFLIPVTSKHLAGNKIIRYCIINKDNINVKEYEMEDSQALYYRILPTTDSNRDRLFYLLPFKCRNIHLLETKRGPSLHPPSNPVVPLLLTAARGTVWSSIRIRVSLALKIDWTECGPSVERQKLNSTTDTEPLKPQQITNLRRTSACHWPITDTSEVLKKAYIDPLGKYIISLGRENVLACTNVVATKIDEDLKANLHELKTSTKYALMFKRPTIGFKPEERFHGKTWLEVQKILETEKEEEICRDEKQAIMKEFLEIQSILTGLVTKNQEAPENEKLDTLEFYLDTALYNKKKEKNKEDCKHVENYLKALIVAQDEVTDHLIKNTGTP</sequence>
<keyword evidence="3" id="KW-0963">Cytoplasm</keyword>
<organism evidence="9 10">
    <name type="scientific">Aromia moschata</name>
    <dbReference type="NCBI Taxonomy" id="1265417"/>
    <lineage>
        <taxon>Eukaryota</taxon>
        <taxon>Metazoa</taxon>
        <taxon>Ecdysozoa</taxon>
        <taxon>Arthropoda</taxon>
        <taxon>Hexapoda</taxon>
        <taxon>Insecta</taxon>
        <taxon>Pterygota</taxon>
        <taxon>Neoptera</taxon>
        <taxon>Endopterygota</taxon>
        <taxon>Coleoptera</taxon>
        <taxon>Polyphaga</taxon>
        <taxon>Cucujiformia</taxon>
        <taxon>Chrysomeloidea</taxon>
        <taxon>Cerambycidae</taxon>
        <taxon>Cerambycinae</taxon>
        <taxon>Callichromatini</taxon>
        <taxon>Aromia</taxon>
    </lineage>
</organism>
<dbReference type="GO" id="GO:0005930">
    <property type="term" value="C:axoneme"/>
    <property type="evidence" value="ECO:0007669"/>
    <property type="project" value="TreeGrafter"/>
</dbReference>
<keyword evidence="10" id="KW-1185">Reference proteome</keyword>
<keyword evidence="8" id="KW-0966">Cell projection</keyword>
<evidence type="ECO:0000313" key="10">
    <source>
        <dbReference type="Proteomes" id="UP001162162"/>
    </source>
</evidence>
<keyword evidence="4" id="KW-0853">WD repeat</keyword>
<keyword evidence="5" id="KW-0677">Repeat</keyword>
<dbReference type="InterPro" id="IPR015943">
    <property type="entry name" value="WD40/YVTN_repeat-like_dom_sf"/>
</dbReference>
<keyword evidence="6" id="KW-0175">Coiled coil</keyword>
<accession>A0AAV8Y0Y9</accession>
<evidence type="ECO:0000256" key="5">
    <source>
        <dbReference type="ARBA" id="ARBA00022737"/>
    </source>
</evidence>
<dbReference type="EMBL" id="JAPWTK010000247">
    <property type="protein sequence ID" value="KAJ8944589.1"/>
    <property type="molecule type" value="Genomic_DNA"/>
</dbReference>
<gene>
    <name evidence="9" type="ORF">NQ318_006002</name>
</gene>
<evidence type="ECO:0000313" key="9">
    <source>
        <dbReference type="EMBL" id="KAJ8944589.1"/>
    </source>
</evidence>
<dbReference type="SUPFAM" id="SSF50998">
    <property type="entry name" value="Quinoprotein alcohol dehydrogenase-like"/>
    <property type="match status" value="1"/>
</dbReference>
<evidence type="ECO:0000256" key="4">
    <source>
        <dbReference type="ARBA" id="ARBA00022574"/>
    </source>
</evidence>
<evidence type="ECO:0000256" key="6">
    <source>
        <dbReference type="ARBA" id="ARBA00023054"/>
    </source>
</evidence>
<dbReference type="Proteomes" id="UP001162162">
    <property type="component" value="Unassembled WGS sequence"/>
</dbReference>
<dbReference type="GO" id="GO:0003341">
    <property type="term" value="P:cilium movement"/>
    <property type="evidence" value="ECO:0007669"/>
    <property type="project" value="UniProtKB-ARBA"/>
</dbReference>
<keyword evidence="7" id="KW-0206">Cytoskeleton</keyword>
<proteinExistence type="predicted"/>
<evidence type="ECO:0008006" key="11">
    <source>
        <dbReference type="Google" id="ProtNLM"/>
    </source>
</evidence>
<dbReference type="AlphaFoldDB" id="A0AAV8Y0Y9"/>
<dbReference type="GO" id="GO:0060271">
    <property type="term" value="P:cilium assembly"/>
    <property type="evidence" value="ECO:0007669"/>
    <property type="project" value="TreeGrafter"/>
</dbReference>
<dbReference type="Gene3D" id="2.130.10.10">
    <property type="entry name" value="YVTN repeat-like/Quinoprotein amine dehydrogenase"/>
    <property type="match status" value="2"/>
</dbReference>
<dbReference type="PANTHER" id="PTHR14885:SF1">
    <property type="entry name" value="CILIA- AND FLAGELLA-ASSOCIATED PROTEIN 43"/>
    <property type="match status" value="1"/>
</dbReference>
<evidence type="ECO:0000256" key="3">
    <source>
        <dbReference type="ARBA" id="ARBA00022490"/>
    </source>
</evidence>
<evidence type="ECO:0000256" key="8">
    <source>
        <dbReference type="ARBA" id="ARBA00023273"/>
    </source>
</evidence>
<evidence type="ECO:0000256" key="2">
    <source>
        <dbReference type="ARBA" id="ARBA00004245"/>
    </source>
</evidence>
<comment type="subcellular location">
    <subcellularLocation>
        <location evidence="1">Cell projection</location>
        <location evidence="1">Cilium</location>
    </subcellularLocation>
    <subcellularLocation>
        <location evidence="2">Cytoplasm</location>
        <location evidence="2">Cytoskeleton</location>
    </subcellularLocation>
</comment>
<name>A0AAV8Y0Y9_9CUCU</name>
<dbReference type="PANTHER" id="PTHR14885">
    <property type="entry name" value="CILIA- AND FLAGELLA-ASSOCIATED PROTEIN 43-RELATED"/>
    <property type="match status" value="1"/>
</dbReference>
<dbReference type="InterPro" id="IPR011047">
    <property type="entry name" value="Quinoprotein_ADH-like_sf"/>
</dbReference>